<evidence type="ECO:0000256" key="2">
    <source>
        <dbReference type="SAM" id="Phobius"/>
    </source>
</evidence>
<evidence type="ECO:0000313" key="4">
    <source>
        <dbReference type="Proteomes" id="UP000799291"/>
    </source>
</evidence>
<keyword evidence="4" id="KW-1185">Reference proteome</keyword>
<feature type="compositionally biased region" description="Basic and acidic residues" evidence="1">
    <location>
        <begin position="13"/>
        <end position="22"/>
    </location>
</feature>
<dbReference type="PANTHER" id="PTHR37848">
    <property type="entry name" value="EXPRESSED PROTEIN"/>
    <property type="match status" value="1"/>
</dbReference>
<dbReference type="Proteomes" id="UP000799291">
    <property type="component" value="Unassembled WGS sequence"/>
</dbReference>
<protein>
    <submittedName>
        <fullName evidence="3">Uncharacterized protein</fullName>
    </submittedName>
</protein>
<dbReference type="EMBL" id="MU005612">
    <property type="protein sequence ID" value="KAF2678449.1"/>
    <property type="molecule type" value="Genomic_DNA"/>
</dbReference>
<accession>A0A6G1IKN9</accession>
<dbReference type="OrthoDB" id="203796at2759"/>
<keyword evidence="2" id="KW-1133">Transmembrane helix</keyword>
<sequence>MGRSAPAPAPAPEYRDDPDAHSLHTTPDDYTYDDAPEITGLPPSYTDSQGESAGAAVPAAPIRHLPPPPGRRNHGSWTRKLGKPEYCETQTLMDARYDTDAVYLEEGIRSFAEEAPYPLVNIEGSHTETIRRGDKKETKTITDFRILMDLQNYLRRNFDPHDSSHMKLVTVENGEKTHRGTIWKQRAPGFKQDIEVGTSSPELNEWCHRYCASPRMLRIFRLRRVVTGLDEEFLKNRIEGLIRSTNYRGHIKITFPVEYKDVDIYTTNFVNKWRLKTWVRWIFYLTFLWIFTWPYLYFATKRYAVVKAEWPFSISDAYGNKRYTTVSEEQWFERWHVGIRRLVLDRFDGEAGEELLSSIIERPEDPPMPGTIRTGHEGVDNAVGLLTQGFQVARAISSGNIARSTQSGWGYDS</sequence>
<gene>
    <name evidence="3" type="ORF">K458DRAFT_423142</name>
</gene>
<dbReference type="PANTHER" id="PTHR37848:SF1">
    <property type="entry name" value="SUN DOMAIN-CONTAINING PROTEIN"/>
    <property type="match status" value="1"/>
</dbReference>
<evidence type="ECO:0000256" key="1">
    <source>
        <dbReference type="SAM" id="MobiDB-lite"/>
    </source>
</evidence>
<evidence type="ECO:0000313" key="3">
    <source>
        <dbReference type="EMBL" id="KAF2678449.1"/>
    </source>
</evidence>
<organism evidence="3 4">
    <name type="scientific">Lentithecium fluviatile CBS 122367</name>
    <dbReference type="NCBI Taxonomy" id="1168545"/>
    <lineage>
        <taxon>Eukaryota</taxon>
        <taxon>Fungi</taxon>
        <taxon>Dikarya</taxon>
        <taxon>Ascomycota</taxon>
        <taxon>Pezizomycotina</taxon>
        <taxon>Dothideomycetes</taxon>
        <taxon>Pleosporomycetidae</taxon>
        <taxon>Pleosporales</taxon>
        <taxon>Massarineae</taxon>
        <taxon>Lentitheciaceae</taxon>
        <taxon>Lentithecium</taxon>
    </lineage>
</organism>
<dbReference type="AlphaFoldDB" id="A0A6G1IKN9"/>
<keyword evidence="2" id="KW-0472">Membrane</keyword>
<keyword evidence="2" id="KW-0812">Transmembrane</keyword>
<name>A0A6G1IKN9_9PLEO</name>
<proteinExistence type="predicted"/>
<feature type="transmembrane region" description="Helical" evidence="2">
    <location>
        <begin position="278"/>
        <end position="298"/>
    </location>
</feature>
<feature type="region of interest" description="Disordered" evidence="1">
    <location>
        <begin position="1"/>
        <end position="79"/>
    </location>
</feature>
<reference evidence="3" key="1">
    <citation type="journal article" date="2020" name="Stud. Mycol.">
        <title>101 Dothideomycetes genomes: a test case for predicting lifestyles and emergence of pathogens.</title>
        <authorList>
            <person name="Haridas S."/>
            <person name="Albert R."/>
            <person name="Binder M."/>
            <person name="Bloem J."/>
            <person name="Labutti K."/>
            <person name="Salamov A."/>
            <person name="Andreopoulos B."/>
            <person name="Baker S."/>
            <person name="Barry K."/>
            <person name="Bills G."/>
            <person name="Bluhm B."/>
            <person name="Cannon C."/>
            <person name="Castanera R."/>
            <person name="Culley D."/>
            <person name="Daum C."/>
            <person name="Ezra D."/>
            <person name="Gonzalez J."/>
            <person name="Henrissat B."/>
            <person name="Kuo A."/>
            <person name="Liang C."/>
            <person name="Lipzen A."/>
            <person name="Lutzoni F."/>
            <person name="Magnuson J."/>
            <person name="Mondo S."/>
            <person name="Nolan M."/>
            <person name="Ohm R."/>
            <person name="Pangilinan J."/>
            <person name="Park H.-J."/>
            <person name="Ramirez L."/>
            <person name="Alfaro M."/>
            <person name="Sun H."/>
            <person name="Tritt A."/>
            <person name="Yoshinaga Y."/>
            <person name="Zwiers L.-H."/>
            <person name="Turgeon B."/>
            <person name="Goodwin S."/>
            <person name="Spatafora J."/>
            <person name="Crous P."/>
            <person name="Grigoriev I."/>
        </authorList>
    </citation>
    <scope>NUCLEOTIDE SEQUENCE</scope>
    <source>
        <strain evidence="3">CBS 122367</strain>
    </source>
</reference>